<dbReference type="InterPro" id="IPR052893">
    <property type="entry name" value="TCS_response_regulator"/>
</dbReference>
<feature type="modified residue" description="4-aspartylphosphate" evidence="1">
    <location>
        <position position="53"/>
    </location>
</feature>
<evidence type="ECO:0000313" key="3">
    <source>
        <dbReference type="EMBL" id="MBK1713437.1"/>
    </source>
</evidence>
<accession>A0ABS1DTS4</accession>
<dbReference type="Pfam" id="PF00072">
    <property type="entry name" value="Response_reg"/>
    <property type="match status" value="1"/>
</dbReference>
<dbReference type="Gene3D" id="3.40.50.2300">
    <property type="match status" value="1"/>
</dbReference>
<evidence type="ECO:0000313" key="4">
    <source>
        <dbReference type="Proteomes" id="UP001041814"/>
    </source>
</evidence>
<sequence>MLVDDSEADLLFTRIVLERASREVEVLPFEEAGPALAHLRTAPAHGIGLILLDINMPGMNGFEFLDAYAELPAACRDATNVVMLSSSSDPADRERALACPGVVGYLTKPIDLAALAALERLAPA</sequence>
<gene>
    <name evidence="3" type="ORF">CKO43_11675</name>
</gene>
<dbReference type="PANTHER" id="PTHR44520">
    <property type="entry name" value="RESPONSE REGULATOR RCP1-RELATED"/>
    <property type="match status" value="1"/>
</dbReference>
<dbReference type="PROSITE" id="PS50110">
    <property type="entry name" value="RESPONSE_REGULATORY"/>
    <property type="match status" value="1"/>
</dbReference>
<dbReference type="SUPFAM" id="SSF52172">
    <property type="entry name" value="CheY-like"/>
    <property type="match status" value="1"/>
</dbReference>
<dbReference type="InterPro" id="IPR001789">
    <property type="entry name" value="Sig_transdc_resp-reg_receiver"/>
</dbReference>
<evidence type="ECO:0000259" key="2">
    <source>
        <dbReference type="PROSITE" id="PS50110"/>
    </source>
</evidence>
<organism evidence="3 4">
    <name type="scientific">Rubrivivax gelatinosus</name>
    <name type="common">Rhodocyclus gelatinosus</name>
    <name type="synonym">Rhodopseudomonas gelatinosa</name>
    <dbReference type="NCBI Taxonomy" id="28068"/>
    <lineage>
        <taxon>Bacteria</taxon>
        <taxon>Pseudomonadati</taxon>
        <taxon>Pseudomonadota</taxon>
        <taxon>Betaproteobacteria</taxon>
        <taxon>Burkholderiales</taxon>
        <taxon>Sphaerotilaceae</taxon>
        <taxon>Rubrivivax</taxon>
    </lineage>
</organism>
<feature type="domain" description="Response regulatory" evidence="2">
    <location>
        <begin position="1"/>
        <end position="123"/>
    </location>
</feature>
<protein>
    <submittedName>
        <fullName evidence="3">Response regulator</fullName>
    </submittedName>
</protein>
<evidence type="ECO:0000256" key="1">
    <source>
        <dbReference type="PROSITE-ProRule" id="PRU00169"/>
    </source>
</evidence>
<dbReference type="RefSeq" id="WP_200229151.1">
    <property type="nucleotide sequence ID" value="NZ_NRRT01000029.1"/>
</dbReference>
<dbReference type="Proteomes" id="UP001041814">
    <property type="component" value="Unassembled WGS sequence"/>
</dbReference>
<proteinExistence type="predicted"/>
<dbReference type="EMBL" id="NRRU01000038">
    <property type="protein sequence ID" value="MBK1713437.1"/>
    <property type="molecule type" value="Genomic_DNA"/>
</dbReference>
<dbReference type="SMART" id="SM00448">
    <property type="entry name" value="REC"/>
    <property type="match status" value="1"/>
</dbReference>
<keyword evidence="4" id="KW-1185">Reference proteome</keyword>
<comment type="caution">
    <text evidence="3">The sequence shown here is derived from an EMBL/GenBank/DDBJ whole genome shotgun (WGS) entry which is preliminary data.</text>
</comment>
<reference evidence="3" key="1">
    <citation type="submission" date="2017-08" db="EMBL/GenBank/DDBJ databases">
        <authorList>
            <person name="Imhoff J.F."/>
            <person name="Rahn T."/>
            <person name="Kuenzel S."/>
            <person name="Neulinger S.C."/>
        </authorList>
    </citation>
    <scope>NUCLEOTIDE SEQUENCE</scope>
    <source>
        <strain evidence="3">IM 151</strain>
    </source>
</reference>
<keyword evidence="1" id="KW-0597">Phosphoprotein</keyword>
<name>A0ABS1DTS4_RUBGE</name>
<dbReference type="PANTHER" id="PTHR44520:SF2">
    <property type="entry name" value="RESPONSE REGULATOR RCP1"/>
    <property type="match status" value="1"/>
</dbReference>
<dbReference type="InterPro" id="IPR011006">
    <property type="entry name" value="CheY-like_superfamily"/>
</dbReference>
<reference evidence="3" key="2">
    <citation type="journal article" date="2020" name="Microorganisms">
        <title>Osmotic Adaptation and Compatible Solute Biosynthesis of Phototrophic Bacteria as Revealed from Genome Analyses.</title>
        <authorList>
            <person name="Imhoff J.F."/>
            <person name="Rahn T."/>
            <person name="Kunzel S."/>
            <person name="Keller A."/>
            <person name="Neulinger S.C."/>
        </authorList>
    </citation>
    <scope>NUCLEOTIDE SEQUENCE</scope>
    <source>
        <strain evidence="3">IM 151</strain>
    </source>
</reference>